<dbReference type="EMBL" id="JAPFFF010000026">
    <property type="protein sequence ID" value="KAK8849341.1"/>
    <property type="molecule type" value="Genomic_DNA"/>
</dbReference>
<gene>
    <name evidence="1" type="ORF">M9Y10_018717</name>
</gene>
<dbReference type="Proteomes" id="UP001470230">
    <property type="component" value="Unassembled WGS sequence"/>
</dbReference>
<keyword evidence="2" id="KW-1185">Reference proteome</keyword>
<sequence length="186" mass="21852">MRRLLKVSPIPRFFPKVLQNIFIVGQNPCRNDVMITLRLNNEENQKQDEFGNIISLKEDLKDNPAIFALFAQKQLIESQEDREKSIQISLKSGVLSKYTKIRYVQNPVEVEEEPYYGCLCYEENTYNEAVNIYEQMIMHLKLMNSSIEIISGQMKPNDVFKKFYFKIENNYPKNNSTKIVILSINK</sequence>
<name>A0ABR2HME2_9EUKA</name>
<organism evidence="1 2">
    <name type="scientific">Tritrichomonas musculus</name>
    <dbReference type="NCBI Taxonomy" id="1915356"/>
    <lineage>
        <taxon>Eukaryota</taxon>
        <taxon>Metamonada</taxon>
        <taxon>Parabasalia</taxon>
        <taxon>Tritrichomonadida</taxon>
        <taxon>Tritrichomonadidae</taxon>
        <taxon>Tritrichomonas</taxon>
    </lineage>
</organism>
<accession>A0ABR2HME2</accession>
<protein>
    <submittedName>
        <fullName evidence="1">Uncharacterized protein</fullName>
    </submittedName>
</protein>
<evidence type="ECO:0000313" key="1">
    <source>
        <dbReference type="EMBL" id="KAK8849341.1"/>
    </source>
</evidence>
<evidence type="ECO:0000313" key="2">
    <source>
        <dbReference type="Proteomes" id="UP001470230"/>
    </source>
</evidence>
<reference evidence="1 2" key="1">
    <citation type="submission" date="2024-04" db="EMBL/GenBank/DDBJ databases">
        <title>Tritrichomonas musculus Genome.</title>
        <authorList>
            <person name="Alves-Ferreira E."/>
            <person name="Grigg M."/>
            <person name="Lorenzi H."/>
            <person name="Galac M."/>
        </authorList>
    </citation>
    <scope>NUCLEOTIDE SEQUENCE [LARGE SCALE GENOMIC DNA]</scope>
    <source>
        <strain evidence="1 2">EAF2021</strain>
    </source>
</reference>
<comment type="caution">
    <text evidence="1">The sequence shown here is derived from an EMBL/GenBank/DDBJ whole genome shotgun (WGS) entry which is preliminary data.</text>
</comment>
<proteinExistence type="predicted"/>